<name>A0A934RVS4_9BACT</name>
<reference evidence="1" key="1">
    <citation type="submission" date="2021-01" db="EMBL/GenBank/DDBJ databases">
        <title>Modified the classification status of verrucomicrobia.</title>
        <authorList>
            <person name="Feng X."/>
        </authorList>
    </citation>
    <scope>NUCLEOTIDE SEQUENCE</scope>
    <source>
        <strain evidence="1">KCTC 12986</strain>
    </source>
</reference>
<dbReference type="AlphaFoldDB" id="A0A934RVS4"/>
<sequence length="102" mass="11729">METKVRVGEGAETIFGSSWPDYGYDEWFLLTALYPRMVWGGVLTFVGWEDRGLNHWFALDIEYCTWANPQSEILHHTNPAARSLAHQETKILHRDEKNGGCC</sequence>
<accession>A0A934RVS4</accession>
<keyword evidence="2" id="KW-1185">Reference proteome</keyword>
<comment type="caution">
    <text evidence="1">The sequence shown here is derived from an EMBL/GenBank/DDBJ whole genome shotgun (WGS) entry which is preliminary data.</text>
</comment>
<dbReference type="Proteomes" id="UP000604083">
    <property type="component" value="Unassembled WGS sequence"/>
</dbReference>
<protein>
    <submittedName>
        <fullName evidence="1">Uncharacterized protein</fullName>
    </submittedName>
</protein>
<dbReference type="RefSeq" id="WP_200392791.1">
    <property type="nucleotide sequence ID" value="NZ_JAENIO010000050.1"/>
</dbReference>
<dbReference type="EMBL" id="JAENIO010000050">
    <property type="protein sequence ID" value="MBK1835356.1"/>
    <property type="molecule type" value="Genomic_DNA"/>
</dbReference>
<organism evidence="1 2">
    <name type="scientific">Roseibacillus ishigakijimensis</name>
    <dbReference type="NCBI Taxonomy" id="454146"/>
    <lineage>
        <taxon>Bacteria</taxon>
        <taxon>Pseudomonadati</taxon>
        <taxon>Verrucomicrobiota</taxon>
        <taxon>Verrucomicrobiia</taxon>
        <taxon>Verrucomicrobiales</taxon>
        <taxon>Verrucomicrobiaceae</taxon>
        <taxon>Roseibacillus</taxon>
    </lineage>
</organism>
<evidence type="ECO:0000313" key="1">
    <source>
        <dbReference type="EMBL" id="MBK1835356.1"/>
    </source>
</evidence>
<gene>
    <name evidence="1" type="ORF">JIN78_14905</name>
</gene>
<proteinExistence type="predicted"/>
<evidence type="ECO:0000313" key="2">
    <source>
        <dbReference type="Proteomes" id="UP000604083"/>
    </source>
</evidence>